<keyword evidence="1" id="KW-0472">Membrane</keyword>
<gene>
    <name evidence="2" type="ORF">M0638_19020</name>
</gene>
<evidence type="ECO:0000256" key="1">
    <source>
        <dbReference type="SAM" id="Phobius"/>
    </source>
</evidence>
<dbReference type="AlphaFoldDB" id="A0A9X1YB56"/>
<feature type="transmembrane region" description="Helical" evidence="1">
    <location>
        <begin position="48"/>
        <end position="79"/>
    </location>
</feature>
<accession>A0A9X1YB56</accession>
<dbReference type="Proteomes" id="UP001139516">
    <property type="component" value="Unassembled WGS sequence"/>
</dbReference>
<keyword evidence="1" id="KW-0812">Transmembrane</keyword>
<dbReference type="RefSeq" id="WP_248668587.1">
    <property type="nucleotide sequence ID" value="NZ_JALPRX010000086.1"/>
</dbReference>
<keyword evidence="1" id="KW-1133">Transmembrane helix</keyword>
<name>A0A9X1YB56_9PROT</name>
<keyword evidence="3" id="KW-1185">Reference proteome</keyword>
<feature type="transmembrane region" description="Helical" evidence="1">
    <location>
        <begin position="91"/>
        <end position="109"/>
    </location>
</feature>
<protein>
    <submittedName>
        <fullName evidence="2">Uncharacterized protein</fullName>
    </submittedName>
</protein>
<dbReference type="EMBL" id="JALPRX010000086">
    <property type="protein sequence ID" value="MCK8786472.1"/>
    <property type="molecule type" value="Genomic_DNA"/>
</dbReference>
<organism evidence="2 3">
    <name type="scientific">Roseomonas acroporae</name>
    <dbReference type="NCBI Taxonomy" id="2937791"/>
    <lineage>
        <taxon>Bacteria</taxon>
        <taxon>Pseudomonadati</taxon>
        <taxon>Pseudomonadota</taxon>
        <taxon>Alphaproteobacteria</taxon>
        <taxon>Acetobacterales</taxon>
        <taxon>Roseomonadaceae</taxon>
        <taxon>Roseomonas</taxon>
    </lineage>
</organism>
<reference evidence="2" key="1">
    <citation type="submission" date="2022-04" db="EMBL/GenBank/DDBJ databases">
        <title>Roseomonas acroporae sp. nov., isolated from coral Acropora digitifera.</title>
        <authorList>
            <person name="Sun H."/>
        </authorList>
    </citation>
    <scope>NUCLEOTIDE SEQUENCE</scope>
    <source>
        <strain evidence="2">NAR14</strain>
    </source>
</reference>
<feature type="transmembrane region" description="Helical" evidence="1">
    <location>
        <begin position="121"/>
        <end position="143"/>
    </location>
</feature>
<evidence type="ECO:0000313" key="3">
    <source>
        <dbReference type="Proteomes" id="UP001139516"/>
    </source>
</evidence>
<comment type="caution">
    <text evidence="2">The sequence shown here is derived from an EMBL/GenBank/DDBJ whole genome shotgun (WGS) entry which is preliminary data.</text>
</comment>
<evidence type="ECO:0000313" key="2">
    <source>
        <dbReference type="EMBL" id="MCK8786472.1"/>
    </source>
</evidence>
<proteinExistence type="predicted"/>
<feature type="transmembrane region" description="Helical" evidence="1">
    <location>
        <begin position="23"/>
        <end position="42"/>
    </location>
</feature>
<sequence>MGTSGAAPVAGSRLGATLTAIPAAYLAGALAFACLVTEPAAWPAGIVALFLAALVGGHVMLIVVAPLVALACWATDALLRRLRRTGLRDHAVAGVLAGGVAMLLPAVLFRLAGASDITPDVAAGFLVVGMAGGLAGGATYWAVRRPDRPPAPPR</sequence>